<evidence type="ECO:0000313" key="3">
    <source>
        <dbReference type="Proteomes" id="UP001165136"/>
    </source>
</evidence>
<feature type="region of interest" description="Disordered" evidence="1">
    <location>
        <begin position="1"/>
        <end position="21"/>
    </location>
</feature>
<feature type="compositionally biased region" description="Polar residues" evidence="1">
    <location>
        <begin position="1"/>
        <end position="16"/>
    </location>
</feature>
<comment type="caution">
    <text evidence="2">The sequence shown here is derived from an EMBL/GenBank/DDBJ whole genome shotgun (WGS) entry which is preliminary data.</text>
</comment>
<evidence type="ECO:0000256" key="1">
    <source>
        <dbReference type="SAM" id="MobiDB-lite"/>
    </source>
</evidence>
<keyword evidence="3" id="KW-1185">Reference proteome</keyword>
<name>A0A9W6RA41_9PSEU</name>
<dbReference type="Proteomes" id="UP001165136">
    <property type="component" value="Unassembled WGS sequence"/>
</dbReference>
<evidence type="ECO:0000313" key="2">
    <source>
        <dbReference type="EMBL" id="GLY70210.1"/>
    </source>
</evidence>
<dbReference type="AlphaFoldDB" id="A0A9W6RA41"/>
<dbReference type="EMBL" id="BSTI01000021">
    <property type="protein sequence ID" value="GLY70210.1"/>
    <property type="molecule type" value="Genomic_DNA"/>
</dbReference>
<reference evidence="2" key="1">
    <citation type="submission" date="2023-03" db="EMBL/GenBank/DDBJ databases">
        <title>Amycolatopsis taiwanensis NBRC 103393.</title>
        <authorList>
            <person name="Ichikawa N."/>
            <person name="Sato H."/>
            <person name="Tonouchi N."/>
        </authorList>
    </citation>
    <scope>NUCLEOTIDE SEQUENCE</scope>
    <source>
        <strain evidence="2">NBRC 103393</strain>
    </source>
</reference>
<proteinExistence type="predicted"/>
<accession>A0A9W6RA41</accession>
<sequence length="177" mass="17850">MRASSSSQRVTASGTTAPPVPLAITARSTTRGVMPARGRMLTTPHPTARASCGPRSGPETSIIRWRGFSARADISSSDSSSVPVTAAATTTTTSASACLPAGSTCTTGEALSGIRIDSPSSRSSANTQAVTTGHVLGRLVHLGWREMLELSAGRAADLVVATFPSGAGRAPGNASTL</sequence>
<gene>
    <name evidence="2" type="ORF">Atai01_68290</name>
</gene>
<organism evidence="2 3">
    <name type="scientific">Amycolatopsis taiwanensis</name>
    <dbReference type="NCBI Taxonomy" id="342230"/>
    <lineage>
        <taxon>Bacteria</taxon>
        <taxon>Bacillati</taxon>
        <taxon>Actinomycetota</taxon>
        <taxon>Actinomycetes</taxon>
        <taxon>Pseudonocardiales</taxon>
        <taxon>Pseudonocardiaceae</taxon>
        <taxon>Amycolatopsis</taxon>
    </lineage>
</organism>
<feature type="region of interest" description="Disordered" evidence="1">
    <location>
        <begin position="37"/>
        <end position="58"/>
    </location>
</feature>
<protein>
    <submittedName>
        <fullName evidence="2">Uncharacterized protein</fullName>
    </submittedName>
</protein>